<feature type="compositionally biased region" description="Basic residues" evidence="11">
    <location>
        <begin position="291"/>
        <end position="304"/>
    </location>
</feature>
<evidence type="ECO:0000256" key="8">
    <source>
        <dbReference type="ARBA" id="ARBA00022932"/>
    </source>
</evidence>
<evidence type="ECO:0000256" key="5">
    <source>
        <dbReference type="ARBA" id="ARBA00022842"/>
    </source>
</evidence>
<keyword evidence="9" id="KW-0233">DNA recombination</keyword>
<keyword evidence="5" id="KW-0460">Magnesium</keyword>
<keyword evidence="8" id="KW-0808">Transferase</keyword>
<dbReference type="PROSITE" id="PS50994">
    <property type="entry name" value="INTEGRASE"/>
    <property type="match status" value="1"/>
</dbReference>
<keyword evidence="1" id="KW-0540">Nuclease</keyword>
<dbReference type="GO" id="GO:0046872">
    <property type="term" value="F:metal ion binding"/>
    <property type="evidence" value="ECO:0007669"/>
    <property type="project" value="UniProtKB-KW"/>
</dbReference>
<keyword evidence="3" id="KW-0255">Endonuclease</keyword>
<dbReference type="GO" id="GO:0003676">
    <property type="term" value="F:nucleic acid binding"/>
    <property type="evidence" value="ECO:0007669"/>
    <property type="project" value="InterPro"/>
</dbReference>
<dbReference type="GO" id="GO:0003887">
    <property type="term" value="F:DNA-directed DNA polymerase activity"/>
    <property type="evidence" value="ECO:0007669"/>
    <property type="project" value="UniProtKB-KW"/>
</dbReference>
<feature type="domain" description="Integrase catalytic" evidence="12">
    <location>
        <begin position="1"/>
        <end position="166"/>
    </location>
</feature>
<dbReference type="GO" id="GO:0015074">
    <property type="term" value="P:DNA integration"/>
    <property type="evidence" value="ECO:0007669"/>
    <property type="project" value="UniProtKB-KW"/>
</dbReference>
<evidence type="ECO:0000256" key="7">
    <source>
        <dbReference type="ARBA" id="ARBA00022918"/>
    </source>
</evidence>
<keyword evidence="6" id="KW-0229">DNA integration</keyword>
<dbReference type="GO" id="GO:0006310">
    <property type="term" value="P:DNA recombination"/>
    <property type="evidence" value="ECO:0007669"/>
    <property type="project" value="UniProtKB-KW"/>
</dbReference>
<feature type="region of interest" description="Disordered" evidence="11">
    <location>
        <begin position="291"/>
        <end position="319"/>
    </location>
</feature>
<evidence type="ECO:0000256" key="4">
    <source>
        <dbReference type="ARBA" id="ARBA00022801"/>
    </source>
</evidence>
<dbReference type="SUPFAM" id="SSF56672">
    <property type="entry name" value="DNA/RNA polymerases"/>
    <property type="match status" value="1"/>
</dbReference>
<evidence type="ECO:0000313" key="13">
    <source>
        <dbReference type="EMBL" id="JAC43047.1"/>
    </source>
</evidence>
<protein>
    <submittedName>
        <fullName evidence="13">Retrovirus-related Pol polyprotein from transposon TNT 1-94</fullName>
    </submittedName>
</protein>
<dbReference type="PANTHER" id="PTHR42648:SF11">
    <property type="entry name" value="TRANSPOSON TY4-P GAG-POL POLYPROTEIN"/>
    <property type="match status" value="1"/>
</dbReference>
<dbReference type="PANTHER" id="PTHR42648">
    <property type="entry name" value="TRANSPOSASE, PUTATIVE-RELATED"/>
    <property type="match status" value="1"/>
</dbReference>
<evidence type="ECO:0000256" key="11">
    <source>
        <dbReference type="SAM" id="MobiDB-lite"/>
    </source>
</evidence>
<name>A0A034VLP9_BACDO</name>
<evidence type="ECO:0000256" key="6">
    <source>
        <dbReference type="ARBA" id="ARBA00022908"/>
    </source>
</evidence>
<dbReference type="InterPro" id="IPR012337">
    <property type="entry name" value="RNaseH-like_sf"/>
</dbReference>
<keyword evidence="10" id="KW-0511">Multifunctional enzyme</keyword>
<dbReference type="GO" id="GO:0016787">
    <property type="term" value="F:hydrolase activity"/>
    <property type="evidence" value="ECO:0007669"/>
    <property type="project" value="UniProtKB-KW"/>
</dbReference>
<evidence type="ECO:0000256" key="10">
    <source>
        <dbReference type="ARBA" id="ARBA00023268"/>
    </source>
</evidence>
<dbReference type="OrthoDB" id="8025968at2759"/>
<keyword evidence="8" id="KW-0239">DNA-directed DNA polymerase</keyword>
<keyword evidence="8" id="KW-0548">Nucleotidyltransferase</keyword>
<dbReference type="EMBL" id="GAKP01015905">
    <property type="protein sequence ID" value="JAC43047.1"/>
    <property type="molecule type" value="Transcribed_RNA"/>
</dbReference>
<dbReference type="InterPro" id="IPR057670">
    <property type="entry name" value="SH3_retrovirus"/>
</dbReference>
<organism evidence="13">
    <name type="scientific">Bactrocera dorsalis</name>
    <name type="common">Oriental fruit fly</name>
    <name type="synonym">Dacus dorsalis</name>
    <dbReference type="NCBI Taxonomy" id="27457"/>
    <lineage>
        <taxon>Eukaryota</taxon>
        <taxon>Metazoa</taxon>
        <taxon>Ecdysozoa</taxon>
        <taxon>Arthropoda</taxon>
        <taxon>Hexapoda</taxon>
        <taxon>Insecta</taxon>
        <taxon>Pterygota</taxon>
        <taxon>Neoptera</taxon>
        <taxon>Endopterygota</taxon>
        <taxon>Diptera</taxon>
        <taxon>Brachycera</taxon>
        <taxon>Muscomorpha</taxon>
        <taxon>Tephritoidea</taxon>
        <taxon>Tephritidae</taxon>
        <taxon>Bactrocera</taxon>
        <taxon>Bactrocera</taxon>
    </lineage>
</organism>
<dbReference type="InterPro" id="IPR001584">
    <property type="entry name" value="Integrase_cat-core"/>
</dbReference>
<evidence type="ECO:0000256" key="2">
    <source>
        <dbReference type="ARBA" id="ARBA00022723"/>
    </source>
</evidence>
<keyword evidence="7" id="KW-0695">RNA-directed DNA polymerase</keyword>
<dbReference type="AlphaFoldDB" id="A0A034VLP9"/>
<dbReference type="GO" id="GO:0042575">
    <property type="term" value="C:DNA polymerase complex"/>
    <property type="evidence" value="ECO:0007669"/>
    <property type="project" value="UniProtKB-ARBA"/>
</dbReference>
<keyword evidence="2" id="KW-0479">Metal-binding</keyword>
<sequence>TTELLEIVHSDVCGPMKVCSHSGAKYFVTFTDDFSRFSEVYFMKNKSEVLEKFKIFKNMAETYTGKKVKILQTDNGLEYMSNEFQNYLNECGIKRRLTAPYTPQQNGIAERKNRTLLEMSRCMLTQARLKTIFWAEAVNTANYIRNRCPTKVLEDEVPIKMWSGKTPTVIHFRPFGLKCYVLIKDKSNGKFDSRSEECILVGYSNEAKAYRLWSPEKKRILVSRDVKFLDETFDRNDYKYCEDGSVEIDFDTRKDESIVESEKIIEGSSSESENEDINTELIVPKRGKGRPKLIRTGTRGRPKKSFQEVKTKKNDTGSESSVDFEECEYANISVENDPTSFQEAINSGECNMWLRAVENEYMAQISNKTWDIVDRPVERKVIGNRFVFRTKEGNVKKARLVAKGCSQRPGEDFNITYSPVTRLTSIRMMAAIATQKNLQIHQMDVMTAYLNGDLDEAVYMEIPEYLDVILKKVAAGYPTHIKKAKAEEIRRTAENWQKSISKIKDPVCRLHKSLYGLRQSGFQWYQKLTNKLRQIGFNASKCDPCLFILKQKSKIMLITVYVDDLLIATNDHEWLKEVKKSLSESFEMKDLGPVKICLGIEFKQDLKNHTLFLNQRDYAINVLKRFKMEDCKPVKTPLEYNCKLEKPVMSDNKEIQNIPYQSLIGALLYLAVTTRPDLAFAVNFLSQFNSNYSFEHWKAAKRVLRYLKGTLNYGLLYEQTDEDMYAVVDADWGGNLTDRRSYSGYAFILAGAAISWEARKQKTVSLSSTESEYMALSEATKEAMYLREMVNEIGFKHESITIYNDSQSAQKLVQSMAFHSRTKHIDVRHHFIREKHQSGDINLNYMPTEDMPADVLTKGLPVEKHYKCIENMGMTNKCS</sequence>
<feature type="compositionally biased region" description="Basic and acidic residues" evidence="11">
    <location>
        <begin position="305"/>
        <end position="316"/>
    </location>
</feature>
<gene>
    <name evidence="13" type="primary">POLX</name>
</gene>
<dbReference type="Gene3D" id="3.30.420.10">
    <property type="entry name" value="Ribonuclease H-like superfamily/Ribonuclease H"/>
    <property type="match status" value="1"/>
</dbReference>
<dbReference type="InterPro" id="IPR039537">
    <property type="entry name" value="Retrotran_Ty1/copia-like"/>
</dbReference>
<evidence type="ECO:0000256" key="3">
    <source>
        <dbReference type="ARBA" id="ARBA00022759"/>
    </source>
</evidence>
<proteinExistence type="predicted"/>
<dbReference type="Pfam" id="PF00665">
    <property type="entry name" value="rve"/>
    <property type="match status" value="1"/>
</dbReference>
<dbReference type="SUPFAM" id="SSF53098">
    <property type="entry name" value="Ribonuclease H-like"/>
    <property type="match status" value="1"/>
</dbReference>
<dbReference type="CDD" id="cd09272">
    <property type="entry name" value="RNase_HI_RT_Ty1"/>
    <property type="match status" value="1"/>
</dbReference>
<reference evidence="13" key="1">
    <citation type="journal article" date="2014" name="BMC Genomics">
        <title>Characterizing the developmental transcriptome of the oriental fruit fly, Bactrocera dorsalis (Diptera: Tephritidae) through comparative genomic analysis with Drosophila melanogaster utilizing modENCODE datasets.</title>
        <authorList>
            <person name="Geib S.M."/>
            <person name="Calla B."/>
            <person name="Hall B."/>
            <person name="Hou S."/>
            <person name="Manoukis N.C."/>
        </authorList>
    </citation>
    <scope>NUCLEOTIDE SEQUENCE</scope>
    <source>
        <strain evidence="13">Punador</strain>
    </source>
</reference>
<evidence type="ECO:0000256" key="9">
    <source>
        <dbReference type="ARBA" id="ARBA00023172"/>
    </source>
</evidence>
<dbReference type="InterPro" id="IPR043502">
    <property type="entry name" value="DNA/RNA_pol_sf"/>
</dbReference>
<dbReference type="GO" id="GO:0004519">
    <property type="term" value="F:endonuclease activity"/>
    <property type="evidence" value="ECO:0007669"/>
    <property type="project" value="UniProtKB-KW"/>
</dbReference>
<dbReference type="InterPro" id="IPR013103">
    <property type="entry name" value="RVT_2"/>
</dbReference>
<feature type="non-terminal residue" evidence="13">
    <location>
        <position position="1"/>
    </location>
</feature>
<dbReference type="Pfam" id="PF07727">
    <property type="entry name" value="RVT_2"/>
    <property type="match status" value="2"/>
</dbReference>
<dbReference type="Pfam" id="PF25597">
    <property type="entry name" value="SH3_retrovirus"/>
    <property type="match status" value="1"/>
</dbReference>
<accession>A0A034VLP9</accession>
<dbReference type="InterPro" id="IPR036397">
    <property type="entry name" value="RNaseH_sf"/>
</dbReference>
<dbReference type="GO" id="GO:0003964">
    <property type="term" value="F:RNA-directed DNA polymerase activity"/>
    <property type="evidence" value="ECO:0007669"/>
    <property type="project" value="UniProtKB-KW"/>
</dbReference>
<evidence type="ECO:0000256" key="1">
    <source>
        <dbReference type="ARBA" id="ARBA00022722"/>
    </source>
</evidence>
<evidence type="ECO:0000259" key="12">
    <source>
        <dbReference type="PROSITE" id="PS50994"/>
    </source>
</evidence>
<keyword evidence="4" id="KW-0378">Hydrolase</keyword>